<dbReference type="InterPro" id="IPR045357">
    <property type="entry name" value="Aminopeptidase_N-like_N"/>
</dbReference>
<dbReference type="InterPro" id="IPR024571">
    <property type="entry name" value="ERAP1-like_C_dom"/>
</dbReference>
<feature type="domain" description="Peptidase M1 membrane alanine aminopeptidase" evidence="14">
    <location>
        <begin position="245"/>
        <end position="456"/>
    </location>
</feature>
<dbReference type="SUPFAM" id="SSF55486">
    <property type="entry name" value="Metalloproteases ('zincins'), catalytic domain"/>
    <property type="match status" value="1"/>
</dbReference>
<keyword evidence="9" id="KW-0378">Hydrolase</keyword>
<dbReference type="Gene3D" id="2.60.40.1730">
    <property type="entry name" value="tricorn interacting facor f3 domain"/>
    <property type="match status" value="1"/>
</dbReference>
<dbReference type="SUPFAM" id="SSF63737">
    <property type="entry name" value="Leukotriene A4 hydrolase N-terminal domain"/>
    <property type="match status" value="1"/>
</dbReference>
<dbReference type="GO" id="GO:0016020">
    <property type="term" value="C:membrane"/>
    <property type="evidence" value="ECO:0007669"/>
    <property type="project" value="TreeGrafter"/>
</dbReference>
<evidence type="ECO:0000259" key="15">
    <source>
        <dbReference type="Pfam" id="PF11838"/>
    </source>
</evidence>
<dbReference type="InterPro" id="IPR001930">
    <property type="entry name" value="Peptidase_M1"/>
</dbReference>
<evidence type="ECO:0000256" key="13">
    <source>
        <dbReference type="ARBA" id="ARBA00031533"/>
    </source>
</evidence>
<gene>
    <name evidence="17" type="ORF">B841_10330</name>
</gene>
<keyword evidence="10" id="KW-0862">Zinc</keyword>
<sequence length="843" mass="93723">MTSLNLTETEAAARAALIDVEHYNVTLDLTGSQTHFTSRTVVAFSTTHSGSTFIDLRTDDVHQALLDGEELDVSDYDAEAGLPLNDLAPGQHILMVTATIPYSRTGEGLHRFTDPADGKIYHYTQFETADAKRVYACFDQPDMKATYDLTVTTDPAWRVISNEPQTTVIEDGKAVHTSTIDYPLPTYLIGLCVGEYAEFTDLWRGELTHHDETPAEQPREVEIPLGLYARASVAEHLDAERLFTETKQGFDFFHRNFGVRYPFTKYDQIFVPEFNAGAMENAGCVTIRDEYVFTSQATHYKYERRAETILHEMAHMWFGDLVTMRWWGDLWLNESFATWAAVVSQAEETQYETAWVTFANVEKAWAYAQDQLPSTHPVSTDASDIETVEQNFDGITYAKGASVLKQLQAYVGRENFFAGVRRHFVNHAWSNATFDDLLGALEHSSGRDLSWWADEWLKTTGVNHLSADFTVEDGKYTSFAVAQNGETLRTHRIAVGLYSLIDGRVTRTRQLELDISGASTPVPELTGVEAADLVLVNDDDLTYAIQDFDEASMDFLLAHIDKIADPMARTLCWSAAWEATRGATLRARDFIALVAHGAGAETELAVLERILGQAVQAQRDYADQDWAAASTVLADALLVGAQASSPETALVYEQALARVEITDDAADFFTGRLAQSDDADTRWRALTALVARGQRGEQDIAELLTEDQTASGAMSAVLARAVLPDEENKREVVDELITGDLSNLAARHKLAGLTYAGAAPLLEQFNATFYDVALDIWERQSTEMALNTLTGIYPSWDVTEEGVARAEEFLARTDLPAGLRRLTSESQDRQRRALRLRRADAAE</sequence>
<dbReference type="GO" id="GO:0070006">
    <property type="term" value="F:metalloaminopeptidase activity"/>
    <property type="evidence" value="ECO:0007669"/>
    <property type="project" value="TreeGrafter"/>
</dbReference>
<evidence type="ECO:0000256" key="6">
    <source>
        <dbReference type="ARBA" id="ARBA00022438"/>
    </source>
</evidence>
<feature type="domain" description="ERAP1-like C-terminal" evidence="15">
    <location>
        <begin position="533"/>
        <end position="832"/>
    </location>
</feature>
<dbReference type="MEROPS" id="M01.009"/>
<dbReference type="InterPro" id="IPR050344">
    <property type="entry name" value="Peptidase_M1_aminopeptidases"/>
</dbReference>
<dbReference type="GO" id="GO:0006508">
    <property type="term" value="P:proteolysis"/>
    <property type="evidence" value="ECO:0007669"/>
    <property type="project" value="UniProtKB-KW"/>
</dbReference>
<dbReference type="InterPro" id="IPR014782">
    <property type="entry name" value="Peptidase_M1_dom"/>
</dbReference>
<dbReference type="CDD" id="cd09602">
    <property type="entry name" value="M1_APN"/>
    <property type="match status" value="1"/>
</dbReference>
<dbReference type="GO" id="GO:0005737">
    <property type="term" value="C:cytoplasm"/>
    <property type="evidence" value="ECO:0007669"/>
    <property type="project" value="TreeGrafter"/>
</dbReference>
<name>S5TLI8_9CORY</name>
<dbReference type="PANTHER" id="PTHR11533:SF174">
    <property type="entry name" value="PUROMYCIN-SENSITIVE AMINOPEPTIDASE-RELATED"/>
    <property type="match status" value="1"/>
</dbReference>
<dbReference type="GO" id="GO:0005615">
    <property type="term" value="C:extracellular space"/>
    <property type="evidence" value="ECO:0007669"/>
    <property type="project" value="TreeGrafter"/>
</dbReference>
<evidence type="ECO:0000256" key="11">
    <source>
        <dbReference type="ARBA" id="ARBA00023049"/>
    </source>
</evidence>
<dbReference type="Pfam" id="PF11838">
    <property type="entry name" value="ERAP1_C"/>
    <property type="match status" value="1"/>
</dbReference>
<dbReference type="InterPro" id="IPR042097">
    <property type="entry name" value="Aminopeptidase_N-like_N_sf"/>
</dbReference>
<proteinExistence type="inferred from homology"/>
<organism evidence="17 18">
    <name type="scientific">Corynebacterium maris DSM 45190</name>
    <dbReference type="NCBI Taxonomy" id="1224163"/>
    <lineage>
        <taxon>Bacteria</taxon>
        <taxon>Bacillati</taxon>
        <taxon>Actinomycetota</taxon>
        <taxon>Actinomycetes</taxon>
        <taxon>Mycobacteriales</taxon>
        <taxon>Corynebacteriaceae</taxon>
        <taxon>Corynebacterium</taxon>
    </lineage>
</organism>
<comment type="similarity">
    <text evidence="3">Belongs to the peptidase M1 family.</text>
</comment>
<dbReference type="FunFam" id="1.10.390.10:FF:000004">
    <property type="entry name" value="Aminopeptidase N"/>
    <property type="match status" value="1"/>
</dbReference>
<dbReference type="Proteomes" id="UP000015388">
    <property type="component" value="Chromosome"/>
</dbReference>
<dbReference type="RefSeq" id="WP_020935471.1">
    <property type="nucleotide sequence ID" value="NC_021915.1"/>
</dbReference>
<evidence type="ECO:0000256" key="9">
    <source>
        <dbReference type="ARBA" id="ARBA00022801"/>
    </source>
</evidence>
<dbReference type="InterPro" id="IPR012778">
    <property type="entry name" value="Pept_M1_aminopeptidase"/>
</dbReference>
<evidence type="ECO:0000259" key="14">
    <source>
        <dbReference type="Pfam" id="PF01433"/>
    </source>
</evidence>
<keyword evidence="6 17" id="KW-0031">Aminopeptidase</keyword>
<comment type="catalytic activity">
    <reaction evidence="1">
        <text>Release of an N-terminal amino acid, Xaa-|-Yaa- from a peptide, amide or arylamide. Xaa is preferably Ala, but may be most amino acids including Pro (slow action). When a terminal hydrophobic residue is followed by a prolyl residue, the two may be released as an intact Xaa-Pro dipeptide.</text>
        <dbReference type="EC" id="3.4.11.2"/>
    </reaction>
</comment>
<dbReference type="PRINTS" id="PR00756">
    <property type="entry name" value="ALADIPTASE"/>
</dbReference>
<dbReference type="GO" id="GO:0008270">
    <property type="term" value="F:zinc ion binding"/>
    <property type="evidence" value="ECO:0007669"/>
    <property type="project" value="InterPro"/>
</dbReference>
<dbReference type="PANTHER" id="PTHR11533">
    <property type="entry name" value="PROTEASE M1 ZINC METALLOPROTEASE"/>
    <property type="match status" value="1"/>
</dbReference>
<accession>S5TLI8</accession>
<evidence type="ECO:0000313" key="18">
    <source>
        <dbReference type="Proteomes" id="UP000015388"/>
    </source>
</evidence>
<dbReference type="InterPro" id="IPR027268">
    <property type="entry name" value="Peptidase_M4/M1_CTD_sf"/>
</dbReference>
<evidence type="ECO:0000256" key="5">
    <source>
        <dbReference type="ARBA" id="ARBA00015611"/>
    </source>
</evidence>
<feature type="domain" description="Aminopeptidase N-like N-terminal" evidence="16">
    <location>
        <begin position="21"/>
        <end position="188"/>
    </location>
</feature>
<keyword evidence="18" id="KW-1185">Reference proteome</keyword>
<dbReference type="PATRIC" id="fig|1224163.3.peg.2084"/>
<dbReference type="Pfam" id="PF01433">
    <property type="entry name" value="Peptidase_M1"/>
    <property type="match status" value="1"/>
</dbReference>
<dbReference type="OrthoDB" id="100605at2"/>
<evidence type="ECO:0000256" key="2">
    <source>
        <dbReference type="ARBA" id="ARBA00001947"/>
    </source>
</evidence>
<dbReference type="AlphaFoldDB" id="S5TLI8"/>
<dbReference type="STRING" id="1224163.B841_10330"/>
<keyword evidence="8" id="KW-0479">Metal-binding</keyword>
<evidence type="ECO:0000313" key="17">
    <source>
        <dbReference type="EMBL" id="AGS35538.1"/>
    </source>
</evidence>
<evidence type="ECO:0000256" key="3">
    <source>
        <dbReference type="ARBA" id="ARBA00010136"/>
    </source>
</evidence>
<dbReference type="GO" id="GO:0043171">
    <property type="term" value="P:peptide catabolic process"/>
    <property type="evidence" value="ECO:0007669"/>
    <property type="project" value="TreeGrafter"/>
</dbReference>
<dbReference type="eggNOG" id="COG0308">
    <property type="taxonomic scope" value="Bacteria"/>
</dbReference>
<evidence type="ECO:0000256" key="10">
    <source>
        <dbReference type="ARBA" id="ARBA00022833"/>
    </source>
</evidence>
<dbReference type="Gene3D" id="1.10.390.10">
    <property type="entry name" value="Neutral Protease Domain 2"/>
    <property type="match status" value="1"/>
</dbReference>
<keyword evidence="11" id="KW-0482">Metalloprotease</keyword>
<dbReference type="GO" id="GO:0042277">
    <property type="term" value="F:peptide binding"/>
    <property type="evidence" value="ECO:0007669"/>
    <property type="project" value="TreeGrafter"/>
</dbReference>
<evidence type="ECO:0000256" key="1">
    <source>
        <dbReference type="ARBA" id="ARBA00000098"/>
    </source>
</evidence>
<comment type="cofactor">
    <cofactor evidence="2">
        <name>Zn(2+)</name>
        <dbReference type="ChEBI" id="CHEBI:29105"/>
    </cofactor>
</comment>
<evidence type="ECO:0000259" key="16">
    <source>
        <dbReference type="Pfam" id="PF17900"/>
    </source>
</evidence>
<evidence type="ECO:0000256" key="12">
    <source>
        <dbReference type="ARBA" id="ARBA00029811"/>
    </source>
</evidence>
<dbReference type="GO" id="GO:0016285">
    <property type="term" value="F:alanyl aminopeptidase activity"/>
    <property type="evidence" value="ECO:0007669"/>
    <property type="project" value="UniProtKB-EC"/>
</dbReference>
<dbReference type="EC" id="3.4.11.2" evidence="4"/>
<evidence type="ECO:0000256" key="7">
    <source>
        <dbReference type="ARBA" id="ARBA00022670"/>
    </source>
</evidence>
<evidence type="ECO:0000256" key="4">
    <source>
        <dbReference type="ARBA" id="ARBA00012564"/>
    </source>
</evidence>
<dbReference type="Pfam" id="PF17900">
    <property type="entry name" value="Peptidase_M1_N"/>
    <property type="match status" value="1"/>
</dbReference>
<dbReference type="KEGG" id="cmd:B841_10330"/>
<keyword evidence="7" id="KW-0645">Protease</keyword>
<evidence type="ECO:0000256" key="8">
    <source>
        <dbReference type="ARBA" id="ARBA00022723"/>
    </source>
</evidence>
<dbReference type="EMBL" id="CP003924">
    <property type="protein sequence ID" value="AGS35538.1"/>
    <property type="molecule type" value="Genomic_DNA"/>
</dbReference>
<protein>
    <recommendedName>
        <fullName evidence="5">Aminopeptidase N</fullName>
        <ecNumber evidence="4">3.4.11.2</ecNumber>
    </recommendedName>
    <alternativeName>
        <fullName evidence="12">Alanine aminopeptidase</fullName>
    </alternativeName>
    <alternativeName>
        <fullName evidence="13">Lysyl aminopeptidase</fullName>
    </alternativeName>
</protein>
<dbReference type="NCBIfam" id="TIGR02412">
    <property type="entry name" value="pepN_strep_liv"/>
    <property type="match status" value="1"/>
</dbReference>
<reference evidence="17 18" key="1">
    <citation type="submission" date="2012-11" db="EMBL/GenBank/DDBJ databases">
        <title>The complete genome sequence of Corynebacterium maris Coryn-1 (=DSM 45190).</title>
        <authorList>
            <person name="Schaffert L."/>
            <person name="Albersmeier A."/>
            <person name="Kalinowski J."/>
            <person name="Ruckert C."/>
        </authorList>
    </citation>
    <scope>NUCLEOTIDE SEQUENCE [LARGE SCALE GENOMIC DNA]</scope>
    <source>
        <strain evidence="18">Coryn-1</strain>
    </source>
</reference>
<dbReference type="HOGENOM" id="CLU_007335_1_1_11"/>